<dbReference type="AlphaFoldDB" id="A0A382E229"/>
<dbReference type="EMBL" id="UINC01042283">
    <property type="protein sequence ID" value="SVB44698.1"/>
    <property type="molecule type" value="Genomic_DNA"/>
</dbReference>
<accession>A0A382E229</accession>
<dbReference type="SUPFAM" id="SSF48452">
    <property type="entry name" value="TPR-like"/>
    <property type="match status" value="1"/>
</dbReference>
<reference evidence="1" key="1">
    <citation type="submission" date="2018-05" db="EMBL/GenBank/DDBJ databases">
        <authorList>
            <person name="Lanie J.A."/>
            <person name="Ng W.-L."/>
            <person name="Kazmierczak K.M."/>
            <person name="Andrzejewski T.M."/>
            <person name="Davidsen T.M."/>
            <person name="Wayne K.J."/>
            <person name="Tettelin H."/>
            <person name="Glass J.I."/>
            <person name="Rusch D."/>
            <person name="Podicherti R."/>
            <person name="Tsui H.-C.T."/>
            <person name="Winkler M.E."/>
        </authorList>
    </citation>
    <scope>NUCLEOTIDE SEQUENCE</scope>
</reference>
<proteinExistence type="predicted"/>
<protein>
    <submittedName>
        <fullName evidence="1">Uncharacterized protein</fullName>
    </submittedName>
</protein>
<dbReference type="Pfam" id="PF13428">
    <property type="entry name" value="TPR_14"/>
    <property type="match status" value="1"/>
</dbReference>
<gene>
    <name evidence="1" type="ORF">METZ01_LOCUS197552</name>
</gene>
<sequence length="138" mass="16115">MADSGNIKANLSQQEQRDLDIEIDFLEGVLKRDRGYVEALQLLGDDYTRRGRYEEGLQVDRDLARLCPDDPLVHYNLACSFSLTAEYHKAIKALRKAIDYGYRDFDHLRRDKDLAPLRKQPIYADLEQEIIRLETELD</sequence>
<name>A0A382E229_9ZZZZ</name>
<dbReference type="InterPro" id="IPR011990">
    <property type="entry name" value="TPR-like_helical_dom_sf"/>
</dbReference>
<dbReference type="Gene3D" id="1.25.40.10">
    <property type="entry name" value="Tetratricopeptide repeat domain"/>
    <property type="match status" value="1"/>
</dbReference>
<dbReference type="NCBIfam" id="NF047558">
    <property type="entry name" value="TPR_END_plus"/>
    <property type="match status" value="1"/>
</dbReference>
<organism evidence="1">
    <name type="scientific">marine metagenome</name>
    <dbReference type="NCBI Taxonomy" id="408172"/>
    <lineage>
        <taxon>unclassified sequences</taxon>
        <taxon>metagenomes</taxon>
        <taxon>ecological metagenomes</taxon>
    </lineage>
</organism>
<evidence type="ECO:0000313" key="1">
    <source>
        <dbReference type="EMBL" id="SVB44698.1"/>
    </source>
</evidence>